<protein>
    <recommendedName>
        <fullName evidence="1">4-fold beta flower domain-containing protein</fullName>
    </recommendedName>
</protein>
<dbReference type="EMBL" id="JAGWCR010000013">
    <property type="protein sequence ID" value="MBS3651418.1"/>
    <property type="molecule type" value="Genomic_DNA"/>
</dbReference>
<evidence type="ECO:0000259" key="1">
    <source>
        <dbReference type="Pfam" id="PF21784"/>
    </source>
</evidence>
<dbReference type="InterPro" id="IPR048911">
    <property type="entry name" value="Bflower"/>
</dbReference>
<evidence type="ECO:0000313" key="2">
    <source>
        <dbReference type="EMBL" id="MBS3651418.1"/>
    </source>
</evidence>
<dbReference type="AlphaFoldDB" id="A0A942E1J6"/>
<dbReference type="Proteomes" id="UP000680348">
    <property type="component" value="Unassembled WGS sequence"/>
</dbReference>
<evidence type="ECO:0000313" key="3">
    <source>
        <dbReference type="Proteomes" id="UP000680348"/>
    </source>
</evidence>
<dbReference type="Pfam" id="PF21784">
    <property type="entry name" value="Bflower"/>
    <property type="match status" value="1"/>
</dbReference>
<comment type="caution">
    <text evidence="2">The sequence shown here is derived from an EMBL/GenBank/DDBJ whole genome shotgun (WGS) entry which is preliminary data.</text>
</comment>
<sequence length="180" mass="19578">MLKPLFSADCEHVAWLQPQKFIFDLEMAYAAFIANGHAWSARSGLWIGPVVGSHLFDMEGRPVAWTPNEPLLGMGKPLRPVNVVRAVSPVRPPRPVSPLCPFTAPAVAGGWSPHSFAEWLVANDPKSAEPSTAAEGSENPNVPVEEIVGDPALYDAVKYYLTPIYLILHQLLSDCRPALA</sequence>
<proteinExistence type="predicted"/>
<name>A0A942E1J6_9HYPH</name>
<accession>A0A942E1J6</accession>
<keyword evidence="3" id="KW-1185">Reference proteome</keyword>
<dbReference type="RefSeq" id="WP_188256969.1">
    <property type="nucleotide sequence ID" value="NZ_JABVCF010000013.1"/>
</dbReference>
<reference evidence="2" key="1">
    <citation type="submission" date="2021-04" db="EMBL/GenBank/DDBJ databases">
        <title>Pseudaminobacter soli sp. nov., isolated from paddy soil contaminated by heavy metals.</title>
        <authorList>
            <person name="Zhang K."/>
        </authorList>
    </citation>
    <scope>NUCLEOTIDE SEQUENCE</scope>
    <source>
        <strain evidence="2">19-2017</strain>
    </source>
</reference>
<organism evidence="2 3">
    <name type="scientific">Pseudaminobacter soli</name>
    <name type="common">ex Zhang et al. 2022</name>
    <dbReference type="NCBI Taxonomy" id="2831468"/>
    <lineage>
        <taxon>Bacteria</taxon>
        <taxon>Pseudomonadati</taxon>
        <taxon>Pseudomonadota</taxon>
        <taxon>Alphaproteobacteria</taxon>
        <taxon>Hyphomicrobiales</taxon>
        <taxon>Phyllobacteriaceae</taxon>
        <taxon>Pseudaminobacter</taxon>
    </lineage>
</organism>
<feature type="domain" description="4-fold beta flower" evidence="1">
    <location>
        <begin position="3"/>
        <end position="120"/>
    </location>
</feature>
<gene>
    <name evidence="2" type="ORF">KEU06_22645</name>
</gene>